<comment type="caution">
    <text evidence="4">The sequence shown here is derived from an EMBL/GenBank/DDBJ whole genome shotgun (WGS) entry which is preliminary data.</text>
</comment>
<dbReference type="Pfam" id="PF25479">
    <property type="entry name" value="Vts1"/>
    <property type="match status" value="1"/>
</dbReference>
<dbReference type="GO" id="GO:0000289">
    <property type="term" value="P:nuclear-transcribed mRNA poly(A) tail shortening"/>
    <property type="evidence" value="ECO:0007669"/>
    <property type="project" value="TreeGrafter"/>
</dbReference>
<keyword evidence="2" id="KW-0963">Cytoplasm</keyword>
<accession>A0A1Y2HG35</accession>
<evidence type="ECO:0000256" key="2">
    <source>
        <dbReference type="ARBA" id="ARBA00022490"/>
    </source>
</evidence>
<dbReference type="InterPro" id="IPR050897">
    <property type="entry name" value="SMAUG/VTS1_RNA-bind"/>
</dbReference>
<dbReference type="InterPro" id="IPR057327">
    <property type="entry name" value="Vts1_dom"/>
</dbReference>
<protein>
    <recommendedName>
        <fullName evidence="3">RNA-binding protein vts1-like alpha-helical domain-containing protein</fullName>
    </recommendedName>
</protein>
<evidence type="ECO:0000256" key="1">
    <source>
        <dbReference type="ARBA" id="ARBA00004496"/>
    </source>
</evidence>
<evidence type="ECO:0000313" key="5">
    <source>
        <dbReference type="Proteomes" id="UP000193411"/>
    </source>
</evidence>
<dbReference type="PANTHER" id="PTHR12515:SF5">
    <property type="entry name" value="PROTEIN SMAUG"/>
    <property type="match status" value="1"/>
</dbReference>
<feature type="domain" description="RNA-binding protein vts1-like alpha-helical" evidence="3">
    <location>
        <begin position="15"/>
        <end position="58"/>
    </location>
</feature>
<gene>
    <name evidence="4" type="ORF">BCR44DRAFT_1380449</name>
</gene>
<organism evidence="4 5">
    <name type="scientific">Catenaria anguillulae PL171</name>
    <dbReference type="NCBI Taxonomy" id="765915"/>
    <lineage>
        <taxon>Eukaryota</taxon>
        <taxon>Fungi</taxon>
        <taxon>Fungi incertae sedis</taxon>
        <taxon>Blastocladiomycota</taxon>
        <taxon>Blastocladiomycetes</taxon>
        <taxon>Blastocladiales</taxon>
        <taxon>Catenariaceae</taxon>
        <taxon>Catenaria</taxon>
    </lineage>
</organism>
<comment type="subcellular location">
    <subcellularLocation>
        <location evidence="1">Cytoplasm</location>
    </subcellularLocation>
</comment>
<dbReference type="STRING" id="765915.A0A1Y2HG35"/>
<name>A0A1Y2HG35_9FUNG</name>
<evidence type="ECO:0000259" key="3">
    <source>
        <dbReference type="Pfam" id="PF25479"/>
    </source>
</evidence>
<dbReference type="PANTHER" id="PTHR12515">
    <property type="entry name" value="STERILE ALPHA MOTIF DOMAIN CONTAINING PROTEIN 4-RELATED"/>
    <property type="match status" value="1"/>
</dbReference>
<sequence length="67" mass="7736">MRHAQLDAAFTEELRAIEEWFKVLTEVERTTALYALLQYMTPVQIRFFATVLNSMARRADPAAMFGP</sequence>
<dbReference type="OrthoDB" id="2155283at2759"/>
<dbReference type="AlphaFoldDB" id="A0A1Y2HG35"/>
<dbReference type="GO" id="GO:0000932">
    <property type="term" value="C:P-body"/>
    <property type="evidence" value="ECO:0007669"/>
    <property type="project" value="TreeGrafter"/>
</dbReference>
<feature type="non-terminal residue" evidence="4">
    <location>
        <position position="67"/>
    </location>
</feature>
<dbReference type="GO" id="GO:0003729">
    <property type="term" value="F:mRNA binding"/>
    <property type="evidence" value="ECO:0007669"/>
    <property type="project" value="TreeGrafter"/>
</dbReference>
<reference evidence="4 5" key="1">
    <citation type="submission" date="2016-07" db="EMBL/GenBank/DDBJ databases">
        <title>Pervasive Adenine N6-methylation of Active Genes in Fungi.</title>
        <authorList>
            <consortium name="DOE Joint Genome Institute"/>
            <person name="Mondo S.J."/>
            <person name="Dannebaum R.O."/>
            <person name="Kuo R.C."/>
            <person name="Labutti K."/>
            <person name="Haridas S."/>
            <person name="Kuo A."/>
            <person name="Salamov A."/>
            <person name="Ahrendt S.R."/>
            <person name="Lipzen A."/>
            <person name="Sullivan W."/>
            <person name="Andreopoulos W.B."/>
            <person name="Clum A."/>
            <person name="Lindquist E."/>
            <person name="Daum C."/>
            <person name="Ramamoorthy G.K."/>
            <person name="Gryganskyi A."/>
            <person name="Culley D."/>
            <person name="Magnuson J.K."/>
            <person name="James T.Y."/>
            <person name="O'Malley M.A."/>
            <person name="Stajich J.E."/>
            <person name="Spatafora J.W."/>
            <person name="Visel A."/>
            <person name="Grigoriev I.V."/>
        </authorList>
    </citation>
    <scope>NUCLEOTIDE SEQUENCE [LARGE SCALE GENOMIC DNA]</scope>
    <source>
        <strain evidence="4 5">PL171</strain>
    </source>
</reference>
<proteinExistence type="predicted"/>
<evidence type="ECO:0000313" key="4">
    <source>
        <dbReference type="EMBL" id="ORZ33570.1"/>
    </source>
</evidence>
<dbReference type="Proteomes" id="UP000193411">
    <property type="component" value="Unassembled WGS sequence"/>
</dbReference>
<keyword evidence="5" id="KW-1185">Reference proteome</keyword>
<dbReference type="EMBL" id="MCFL01000035">
    <property type="protein sequence ID" value="ORZ33570.1"/>
    <property type="molecule type" value="Genomic_DNA"/>
</dbReference>